<keyword evidence="5" id="KW-1185">Reference proteome</keyword>
<dbReference type="PANTHER" id="PTHR34220">
    <property type="entry name" value="SENSOR HISTIDINE KINASE YPDA"/>
    <property type="match status" value="1"/>
</dbReference>
<evidence type="ECO:0000313" key="5">
    <source>
        <dbReference type="Proteomes" id="UP000732105"/>
    </source>
</evidence>
<comment type="caution">
    <text evidence="4">The sequence shown here is derived from an EMBL/GenBank/DDBJ whole genome shotgun (WGS) entry which is preliminary data.</text>
</comment>
<evidence type="ECO:0000259" key="3">
    <source>
        <dbReference type="Pfam" id="PF07495"/>
    </source>
</evidence>
<feature type="transmembrane region" description="Helical" evidence="1">
    <location>
        <begin position="719"/>
        <end position="738"/>
    </location>
</feature>
<dbReference type="PANTHER" id="PTHR34220:SF7">
    <property type="entry name" value="SENSOR HISTIDINE KINASE YPDA"/>
    <property type="match status" value="1"/>
</dbReference>
<dbReference type="InterPro" id="IPR013783">
    <property type="entry name" value="Ig-like_fold"/>
</dbReference>
<dbReference type="InterPro" id="IPR050640">
    <property type="entry name" value="Bact_2-comp_sensor_kinase"/>
</dbReference>
<dbReference type="Gene3D" id="2.130.10.10">
    <property type="entry name" value="YVTN repeat-like/Quinoprotein amine dehydrogenase"/>
    <property type="match status" value="2"/>
</dbReference>
<accession>A0ABX1WVI9</accession>
<dbReference type="InterPro" id="IPR015943">
    <property type="entry name" value="WD40/YVTN_repeat-like_dom_sf"/>
</dbReference>
<dbReference type="SUPFAM" id="SSF63829">
    <property type="entry name" value="Calcium-dependent phosphotriesterase"/>
    <property type="match status" value="1"/>
</dbReference>
<dbReference type="InterPro" id="IPR036890">
    <property type="entry name" value="HATPase_C_sf"/>
</dbReference>
<protein>
    <recommendedName>
        <fullName evidence="6">Signal transduction histidine kinase internal region domain-containing protein</fullName>
    </recommendedName>
</protein>
<dbReference type="InterPro" id="IPR010559">
    <property type="entry name" value="Sig_transdc_His_kin_internal"/>
</dbReference>
<feature type="domain" description="Signal transduction histidine kinase internal region" evidence="2">
    <location>
        <begin position="759"/>
        <end position="847"/>
    </location>
</feature>
<reference evidence="4 5" key="1">
    <citation type="submission" date="2018-12" db="EMBL/GenBank/DDBJ databases">
        <title>Marinifilum JC070 sp. nov., a marine bacterium isolated from Yongle Blue Hole in the South China Sea.</title>
        <authorList>
            <person name="Fu T."/>
        </authorList>
    </citation>
    <scope>NUCLEOTIDE SEQUENCE [LARGE SCALE GENOMIC DNA]</scope>
    <source>
        <strain evidence="4 5">JC070</strain>
    </source>
</reference>
<dbReference type="Proteomes" id="UP000732105">
    <property type="component" value="Unassembled WGS sequence"/>
</dbReference>
<proteinExistence type="predicted"/>
<keyword evidence="1" id="KW-0812">Transmembrane</keyword>
<dbReference type="Pfam" id="PF07495">
    <property type="entry name" value="Y_Y_Y"/>
    <property type="match status" value="1"/>
</dbReference>
<evidence type="ECO:0000313" key="4">
    <source>
        <dbReference type="EMBL" id="NOU60067.1"/>
    </source>
</evidence>
<feature type="domain" description="Two component regulator three Y" evidence="3">
    <location>
        <begin position="645"/>
        <end position="697"/>
    </location>
</feature>
<evidence type="ECO:0008006" key="6">
    <source>
        <dbReference type="Google" id="ProtNLM"/>
    </source>
</evidence>
<keyword evidence="1" id="KW-0472">Membrane</keyword>
<dbReference type="Gene3D" id="2.60.40.10">
    <property type="entry name" value="Immunoglobulins"/>
    <property type="match status" value="1"/>
</dbReference>
<dbReference type="SUPFAM" id="SSF101898">
    <property type="entry name" value="NHL repeat"/>
    <property type="match status" value="1"/>
</dbReference>
<name>A0ABX1WVI9_9BACT</name>
<sequence>MRHFCFVLILTCINLVVMGQQRPYINYTTHDGLPQIQVMAVHQDKTGYIWAGTKSGLVKFNGERFEHFLPKKRIYNIYSDNYSRVYVQTYNELYRYDGQQIKLMAKFRYQSAIRLANDLEYWVLSPDALVHYKDTIALHTYQYKKDLPGIMNSIAWNKKDGKLYLGVKNQKKILSIDNGKVETVNYQTKADEIAVNSLGDQLVFIEHYGSNLKWINPQTKEEYFTIYKSNNVVDSISVKSLPVKKHIHFNDYSYYLIDSLTNTGKKVKLDFIKAPYPVIFDEDDNIWSGSDNGLYQVFNGPVKNYPRSFMNDVWTLIKGRNKEIYGAVYKEALYKYDLENEQKTEIIAPGQFGRKETDYYYGSSMDAKGNLYFPTHYGLVKYDYRKAKKFDTGISLISKYDSISNQVVFGQMHGFGFIDENEKISYVQDSTKQFVTSHPAALEFDAEGNIWIGTKASLCKWDRKKKAFSQAISCPSRAATVIQRDFRNNIWLGGKDGLWLFDEQSRDCKRVDKGIINSNITGIIIPNQHYLIVGTSLEIYVMDLKAYYETGEIRMRLFNFRNGFLSEEVCQNGFMLDGNRLFIPSTTSTSVLDLEKIDFNPEFYNVRITSLNDLGIQYVDSVNRSEIILEKGKNELDFGFETVGFGLPTKPVFRYKLSGVDKDWSEWTTKTYANYRNLSSGEYRFQVMARAGGNPNIISYKEDSIKVKVSNPFYKEPRFYQHSFFGFVFLVLILGFFVHSRFHIKLKMIDRERKIKLLEIATLQAQLNPHFIFNILSSVQNLISLHKQEKANEYLIKFSRLIRSYMEASIKSSKVLLGTSVSSEISVKEEIDLLKMYIELEQVKHGNEKFDFSIEISSDSILNRSIPPMILQPLVENAIKHGLEPKEEKGFLSIQFSEHEDSVECIILDDGIGRERSNELKRDSIKLYQSRGLEMINKKIEILNDLDYQISIDYRDSAEGTEVRVKFTNE</sequence>
<dbReference type="SUPFAM" id="SSF55874">
    <property type="entry name" value="ATPase domain of HSP90 chaperone/DNA topoisomerase II/histidine kinase"/>
    <property type="match status" value="1"/>
</dbReference>
<gene>
    <name evidence="4" type="ORF">ELS83_09540</name>
</gene>
<dbReference type="EMBL" id="RZNH01000013">
    <property type="protein sequence ID" value="NOU60067.1"/>
    <property type="molecule type" value="Genomic_DNA"/>
</dbReference>
<dbReference type="InterPro" id="IPR011123">
    <property type="entry name" value="Y_Y_Y"/>
</dbReference>
<dbReference type="Pfam" id="PF06580">
    <property type="entry name" value="His_kinase"/>
    <property type="match status" value="1"/>
</dbReference>
<evidence type="ECO:0000259" key="2">
    <source>
        <dbReference type="Pfam" id="PF06580"/>
    </source>
</evidence>
<keyword evidence="1" id="KW-1133">Transmembrane helix</keyword>
<dbReference type="Gene3D" id="3.30.565.10">
    <property type="entry name" value="Histidine kinase-like ATPase, C-terminal domain"/>
    <property type="match status" value="1"/>
</dbReference>
<organism evidence="4 5">
    <name type="scientific">Marinifilum caeruleilacunae</name>
    <dbReference type="NCBI Taxonomy" id="2499076"/>
    <lineage>
        <taxon>Bacteria</taxon>
        <taxon>Pseudomonadati</taxon>
        <taxon>Bacteroidota</taxon>
        <taxon>Bacteroidia</taxon>
        <taxon>Marinilabiliales</taxon>
        <taxon>Marinifilaceae</taxon>
    </lineage>
</organism>
<evidence type="ECO:0000256" key="1">
    <source>
        <dbReference type="SAM" id="Phobius"/>
    </source>
</evidence>